<protein>
    <submittedName>
        <fullName evidence="2">Uncharacterized protein</fullName>
    </submittedName>
</protein>
<feature type="transmembrane region" description="Helical" evidence="1">
    <location>
        <begin position="20"/>
        <end position="38"/>
    </location>
</feature>
<dbReference type="OrthoDB" id="5846551at2759"/>
<dbReference type="Pfam" id="PF10326">
    <property type="entry name" value="7TM_GPCR_Str"/>
    <property type="match status" value="1"/>
</dbReference>
<keyword evidence="3" id="KW-1185">Reference proteome</keyword>
<dbReference type="GO" id="GO:0005886">
    <property type="term" value="C:plasma membrane"/>
    <property type="evidence" value="ECO:0007669"/>
    <property type="project" value="TreeGrafter"/>
</dbReference>
<feature type="transmembrane region" description="Helical" evidence="1">
    <location>
        <begin position="75"/>
        <end position="92"/>
    </location>
</feature>
<keyword evidence="1" id="KW-1133">Transmembrane helix</keyword>
<evidence type="ECO:0000313" key="3">
    <source>
        <dbReference type="Proteomes" id="UP000835052"/>
    </source>
</evidence>
<gene>
    <name evidence="2" type="ORF">CAUJ_LOCUS6202</name>
</gene>
<dbReference type="GO" id="GO:0042048">
    <property type="term" value="P:olfactory behavior"/>
    <property type="evidence" value="ECO:0007669"/>
    <property type="project" value="TreeGrafter"/>
</dbReference>
<name>A0A8S1H550_9PELO</name>
<dbReference type="GO" id="GO:0038022">
    <property type="term" value="F:G protein-coupled olfactory receptor activity"/>
    <property type="evidence" value="ECO:0007669"/>
    <property type="project" value="TreeGrafter"/>
</dbReference>
<dbReference type="PANTHER" id="PTHR22943">
    <property type="entry name" value="7-TRANSMEMBRANE DOMAIN RECEPTOR C.ELEGANS"/>
    <property type="match status" value="1"/>
</dbReference>
<sequence length="114" mass="12624">MPTNVGVVHSIMLVAHVAEYLSFALSVVVNGLLIYLIKTKSRKEMGSYKYLMMSFAFFGIFFSATDLLVQPLMHVYGPTFNAIMILSTFGFNKSSAAVIMGMRASFHLSKVCII</sequence>
<organism evidence="2 3">
    <name type="scientific">Caenorhabditis auriculariae</name>
    <dbReference type="NCBI Taxonomy" id="2777116"/>
    <lineage>
        <taxon>Eukaryota</taxon>
        <taxon>Metazoa</taxon>
        <taxon>Ecdysozoa</taxon>
        <taxon>Nematoda</taxon>
        <taxon>Chromadorea</taxon>
        <taxon>Rhabditida</taxon>
        <taxon>Rhabditina</taxon>
        <taxon>Rhabditomorpha</taxon>
        <taxon>Rhabditoidea</taxon>
        <taxon>Rhabditidae</taxon>
        <taxon>Peloderinae</taxon>
        <taxon>Caenorhabditis</taxon>
    </lineage>
</organism>
<keyword evidence="1" id="KW-0812">Transmembrane</keyword>
<comment type="caution">
    <text evidence="2">The sequence shown here is derived from an EMBL/GenBank/DDBJ whole genome shotgun (WGS) entry which is preliminary data.</text>
</comment>
<accession>A0A8S1H550</accession>
<dbReference type="Proteomes" id="UP000835052">
    <property type="component" value="Unassembled WGS sequence"/>
</dbReference>
<dbReference type="InterPro" id="IPR019428">
    <property type="entry name" value="7TM_GPCR_serpentine_rcpt_Str"/>
</dbReference>
<reference evidence="2" key="1">
    <citation type="submission" date="2020-10" db="EMBL/GenBank/DDBJ databases">
        <authorList>
            <person name="Kikuchi T."/>
        </authorList>
    </citation>
    <scope>NUCLEOTIDE SEQUENCE</scope>
    <source>
        <strain evidence="2">NKZ352</strain>
    </source>
</reference>
<dbReference type="PANTHER" id="PTHR22943:SF248">
    <property type="entry name" value="SEVEN TM RECEPTOR"/>
    <property type="match status" value="1"/>
</dbReference>
<proteinExistence type="predicted"/>
<dbReference type="AlphaFoldDB" id="A0A8S1H550"/>
<keyword evidence="1" id="KW-0472">Membrane</keyword>
<dbReference type="EMBL" id="CAJGYM010000015">
    <property type="protein sequence ID" value="CAD6190283.1"/>
    <property type="molecule type" value="Genomic_DNA"/>
</dbReference>
<feature type="transmembrane region" description="Helical" evidence="1">
    <location>
        <begin position="50"/>
        <end position="69"/>
    </location>
</feature>
<evidence type="ECO:0000313" key="2">
    <source>
        <dbReference type="EMBL" id="CAD6190283.1"/>
    </source>
</evidence>
<evidence type="ECO:0000256" key="1">
    <source>
        <dbReference type="SAM" id="Phobius"/>
    </source>
</evidence>